<evidence type="ECO:0000256" key="4">
    <source>
        <dbReference type="ARBA" id="ARBA00022840"/>
    </source>
</evidence>
<dbReference type="Proteomes" id="UP000655225">
    <property type="component" value="Unassembled WGS sequence"/>
</dbReference>
<dbReference type="Gene3D" id="3.40.50.12780">
    <property type="entry name" value="N-terminal domain of ligase-like"/>
    <property type="match status" value="1"/>
</dbReference>
<dbReference type="GO" id="GO:0005783">
    <property type="term" value="C:endoplasmic reticulum"/>
    <property type="evidence" value="ECO:0007669"/>
    <property type="project" value="TreeGrafter"/>
</dbReference>
<dbReference type="Pfam" id="PF00501">
    <property type="entry name" value="AMP-binding"/>
    <property type="match status" value="1"/>
</dbReference>
<feature type="transmembrane region" description="Helical" evidence="6">
    <location>
        <begin position="688"/>
        <end position="715"/>
    </location>
</feature>
<keyword evidence="2" id="KW-0436">Ligase</keyword>
<keyword evidence="6" id="KW-0812">Transmembrane</keyword>
<keyword evidence="9" id="KW-1185">Reference proteome</keyword>
<reference evidence="8 9" key="1">
    <citation type="submission" date="2020-04" db="EMBL/GenBank/DDBJ databases">
        <title>Plant Genome Project.</title>
        <authorList>
            <person name="Zhang R.-G."/>
        </authorList>
    </citation>
    <scope>NUCLEOTIDE SEQUENCE [LARGE SCALE GENOMIC DNA]</scope>
    <source>
        <strain evidence="8">YNK0</strain>
        <tissue evidence="8">Leaf</tissue>
    </source>
</reference>
<dbReference type="PROSITE" id="PS00455">
    <property type="entry name" value="AMP_BINDING"/>
    <property type="match status" value="1"/>
</dbReference>
<gene>
    <name evidence="8" type="ORF">HHK36_004334</name>
</gene>
<evidence type="ECO:0000313" key="9">
    <source>
        <dbReference type="Proteomes" id="UP000655225"/>
    </source>
</evidence>
<dbReference type="OMA" id="RWEPVFH"/>
<keyword evidence="6" id="KW-1133">Transmembrane helix</keyword>
<evidence type="ECO:0000256" key="5">
    <source>
        <dbReference type="ARBA" id="ARBA00036813"/>
    </source>
</evidence>
<evidence type="ECO:0000313" key="8">
    <source>
        <dbReference type="EMBL" id="KAF8411775.1"/>
    </source>
</evidence>
<proteinExistence type="inferred from homology"/>
<name>A0A834ZUR1_TETSI</name>
<dbReference type="SUPFAM" id="SSF56801">
    <property type="entry name" value="Acetyl-CoA synthetase-like"/>
    <property type="match status" value="1"/>
</dbReference>
<dbReference type="PANTHER" id="PTHR43272">
    <property type="entry name" value="LONG-CHAIN-FATTY-ACID--COA LIGASE"/>
    <property type="match status" value="1"/>
</dbReference>
<dbReference type="GO" id="GO:0016020">
    <property type="term" value="C:membrane"/>
    <property type="evidence" value="ECO:0007669"/>
    <property type="project" value="TreeGrafter"/>
</dbReference>
<comment type="similarity">
    <text evidence="1">Belongs to the ATP-dependent AMP-binding enzyme family.</text>
</comment>
<dbReference type="InterPro" id="IPR020845">
    <property type="entry name" value="AMP-binding_CS"/>
</dbReference>
<dbReference type="PANTHER" id="PTHR43272:SF83">
    <property type="entry name" value="ACYL-COA SYNTHETASE LONG-CHAIN, ISOFORM J"/>
    <property type="match status" value="1"/>
</dbReference>
<dbReference type="OrthoDB" id="1700726at2759"/>
<feature type="transmembrane region" description="Helical" evidence="6">
    <location>
        <begin position="653"/>
        <end position="676"/>
    </location>
</feature>
<evidence type="ECO:0000256" key="6">
    <source>
        <dbReference type="SAM" id="Phobius"/>
    </source>
</evidence>
<organism evidence="8 9">
    <name type="scientific">Tetracentron sinense</name>
    <name type="common">Spur-leaf</name>
    <dbReference type="NCBI Taxonomy" id="13715"/>
    <lineage>
        <taxon>Eukaryota</taxon>
        <taxon>Viridiplantae</taxon>
        <taxon>Streptophyta</taxon>
        <taxon>Embryophyta</taxon>
        <taxon>Tracheophyta</taxon>
        <taxon>Spermatophyta</taxon>
        <taxon>Magnoliopsida</taxon>
        <taxon>Trochodendrales</taxon>
        <taxon>Trochodendraceae</taxon>
        <taxon>Tetracentron</taxon>
    </lineage>
</organism>
<keyword evidence="6" id="KW-0472">Membrane</keyword>
<sequence length="840" mass="92384">MDAYIVGILVPIVFSLLFRNVKNGKKRGLPADVGGEPGFAIRNYRFTSPVETAWEGISTLADLFEQSCNQHRDKHLLGTRELISREKEVTEDGRSFEKLHLGGYEWLSYGETFEAVCSFASGLAQLGHKREERAAIFADTQAEWLIALQGCFRRNITVVTIYSSLGEEALCHSLNETEVSTVICGHKELKKIIGISGQLDTVKRVIYMEEDRIPSEDLLGSSSWFITSFSEVQILGRENPVAADLPLSADIAVVMYTSGSTGLPKGVMMTHGNVLATISAVMTIVPGLGSKDVYLAYLPLAHILELAAENVIVAVGSAIGYGSPFTLTDTSNKIKKGTMGDASVLGPTLMTAVPAILDRVRDGVRKKVDAKGGLSKKLFDFAYGRRLSALKGNWFGAWGLEKILWNVLVFRKVQAILGGRIRFLLSGGAPLSGDTQRFINICIGAPIGQGYGLTETCAGGTFSENDDTSVGRVGAPLPCSFVKLIDWPEGGYLASDSPMPRGEILIGGPNVTVGYFKNKEKTNEVYKVDERGMRWFYTGDIGRFHVDGCLEIIDRKKDIVKLQHGEYVSLGKVEAVLAVSSYVDNIMLHADPFHSYCVALVVASQYAVEDWALRQGVVFTDFSDLCQKEETVKEVHGSLLKVCISDQNFQYSFGFRMIPGILTIVLCFTLNLALAHDYLRCSEFCMEILVLLLYDIISVIACTPECCISMLYVLLVDDLGAYAKEFRYSVVLKNYLRLPKWNNFARSGGLTDLLHSGICGAWRCLTTILENYSLVKCFAISAGIVPSRTARLEKFEIPAKIKLLPDAWTPESGLVTAALKIKREVIRKAFSEDLSKLYGS</sequence>
<comment type="catalytic activity">
    <reaction evidence="5">
        <text>a long-chain fatty acid + ATP + CoA = a long-chain fatty acyl-CoA + AMP + diphosphate</text>
        <dbReference type="Rhea" id="RHEA:15421"/>
        <dbReference type="ChEBI" id="CHEBI:30616"/>
        <dbReference type="ChEBI" id="CHEBI:33019"/>
        <dbReference type="ChEBI" id="CHEBI:57287"/>
        <dbReference type="ChEBI" id="CHEBI:57560"/>
        <dbReference type="ChEBI" id="CHEBI:83139"/>
        <dbReference type="ChEBI" id="CHEBI:456215"/>
        <dbReference type="EC" id="6.2.1.3"/>
    </reaction>
</comment>
<comment type="caution">
    <text evidence="8">The sequence shown here is derived from an EMBL/GenBank/DDBJ whole genome shotgun (WGS) entry which is preliminary data.</text>
</comment>
<dbReference type="AlphaFoldDB" id="A0A834ZUR1"/>
<evidence type="ECO:0000259" key="7">
    <source>
        <dbReference type="Pfam" id="PF00501"/>
    </source>
</evidence>
<dbReference type="GO" id="GO:0004467">
    <property type="term" value="F:long-chain fatty acid-CoA ligase activity"/>
    <property type="evidence" value="ECO:0007669"/>
    <property type="project" value="UniProtKB-EC"/>
</dbReference>
<dbReference type="InterPro" id="IPR042099">
    <property type="entry name" value="ANL_N_sf"/>
</dbReference>
<keyword evidence="4" id="KW-0067">ATP-binding</keyword>
<evidence type="ECO:0000256" key="3">
    <source>
        <dbReference type="ARBA" id="ARBA00022741"/>
    </source>
</evidence>
<feature type="domain" description="AMP-dependent synthetase/ligase" evidence="7">
    <location>
        <begin position="101"/>
        <end position="516"/>
    </location>
</feature>
<protein>
    <recommendedName>
        <fullName evidence="7">AMP-dependent synthetase/ligase domain-containing protein</fullName>
    </recommendedName>
</protein>
<dbReference type="EMBL" id="JABCRI010000002">
    <property type="protein sequence ID" value="KAF8411775.1"/>
    <property type="molecule type" value="Genomic_DNA"/>
</dbReference>
<dbReference type="InterPro" id="IPR000873">
    <property type="entry name" value="AMP-dep_synth/lig_dom"/>
</dbReference>
<evidence type="ECO:0000256" key="2">
    <source>
        <dbReference type="ARBA" id="ARBA00022598"/>
    </source>
</evidence>
<dbReference type="GO" id="GO:0005524">
    <property type="term" value="F:ATP binding"/>
    <property type="evidence" value="ECO:0007669"/>
    <property type="project" value="UniProtKB-KW"/>
</dbReference>
<evidence type="ECO:0000256" key="1">
    <source>
        <dbReference type="ARBA" id="ARBA00006432"/>
    </source>
</evidence>
<accession>A0A834ZUR1</accession>
<keyword evidence="3" id="KW-0547">Nucleotide-binding</keyword>